<dbReference type="STRING" id="1035195.HMPREF9997_01719"/>
<evidence type="ECO:0000313" key="1">
    <source>
        <dbReference type="EMBL" id="EKX89816.1"/>
    </source>
</evidence>
<protein>
    <recommendedName>
        <fullName evidence="3">FtsK domain-containing protein</fullName>
    </recommendedName>
</protein>
<proteinExistence type="predicted"/>
<comment type="caution">
    <text evidence="1">The sequence shown here is derived from an EMBL/GenBank/DDBJ whole genome shotgun (WGS) entry which is preliminary data.</text>
</comment>
<reference evidence="1 2" key="1">
    <citation type="submission" date="2012-05" db="EMBL/GenBank/DDBJ databases">
        <authorList>
            <person name="Weinstock G."/>
            <person name="Sodergren E."/>
            <person name="Lobos E.A."/>
            <person name="Fulton L."/>
            <person name="Fulton R."/>
            <person name="Courtney L."/>
            <person name="Fronick C."/>
            <person name="O'Laughlin M."/>
            <person name="Godfrey J."/>
            <person name="Wilson R.M."/>
            <person name="Miner T."/>
            <person name="Farmer C."/>
            <person name="Delehaunty K."/>
            <person name="Cordes M."/>
            <person name="Minx P."/>
            <person name="Tomlinson C."/>
            <person name="Chen J."/>
            <person name="Wollam A."/>
            <person name="Pepin K.H."/>
            <person name="Bhonagiri V."/>
            <person name="Zhang X."/>
            <person name="Suruliraj S."/>
            <person name="Warren W."/>
            <person name="Mitreva M."/>
            <person name="Mardis E.R."/>
            <person name="Wilson R.K."/>
        </authorList>
    </citation>
    <scope>NUCLEOTIDE SEQUENCE [LARGE SCALE GENOMIC DNA]</scope>
    <source>
        <strain evidence="1 2">F0235</strain>
    </source>
</reference>
<evidence type="ECO:0000313" key="2">
    <source>
        <dbReference type="Proteomes" id="UP000010445"/>
    </source>
</evidence>
<sequence length="732" mass="80811">MQVSQDEFRSFATHLSAAVDKVKEASSHVDNELAVIDWCITQNIDRAHTLISQISSYAAERFDIGGTASFIAPDFGATPQAWLQKICYWLDNGAYEDISQELSRLSVEEFAQWELRAVSVLEEVGTCTIPIFGSARRTLVAHIQTRVYEALISGCAQLARLYYARVNEPHLHIASWHQRMDHELRSTLLERQSQVPECDPSGHADAHTNNAPHYHPIASVGSLTLSTISGQRTGLHGEPDHQWNLTFNATEPSVCNWGLFLNFDHTGGFATTDVKTVQFAVLDLLRRIPAGRVIVDAFDPEQLGDSLSFLFGLGPEGERIYGDTVRTNTKHLEQLLTQVEQHIAVVTQRCLQGQHHTITEYNKAAPEAAEPYRLLLLFDFPSGLTEELTRRVSRIAAVGRRAGVFVIVVSTQRPELLETLPWLPRNGTPVYSAPEGELPPHTMDSMGLEHDVLLEWTFRPGTAPTGQQLEVLLRGIRTQLQDSQPSNHAPVSLADIDAARLVTADTHHQVALPVGTAVQTGVPLLAEVTRSDTANVVVAGVDNLHTLTAMLTSLVLNKVDTHLINFISANAQWEQLLEPLEEHGLTVQRAITLDSTVKSFLKEARARAAEGRDSAPQFLVLAGVHRAKRLDPANRATTVSDMLHELLAIGPAVGVHTIMTADGLASAQSRVQECDWHEFGLQVLEASRTNDNQLLFEDHIHAFTQQVHGFAPSEPADIERLINTVMIHSGRK</sequence>
<dbReference type="Proteomes" id="UP000010445">
    <property type="component" value="Unassembled WGS sequence"/>
</dbReference>
<dbReference type="EMBL" id="AMEM01000022">
    <property type="protein sequence ID" value="EKX89816.1"/>
    <property type="molecule type" value="Genomic_DNA"/>
</dbReference>
<evidence type="ECO:0008006" key="3">
    <source>
        <dbReference type="Google" id="ProtNLM"/>
    </source>
</evidence>
<dbReference type="InterPro" id="IPR027417">
    <property type="entry name" value="P-loop_NTPase"/>
</dbReference>
<organism evidence="1 2">
    <name type="scientific">Corynebacterium durum F0235</name>
    <dbReference type="NCBI Taxonomy" id="1035195"/>
    <lineage>
        <taxon>Bacteria</taxon>
        <taxon>Bacillati</taxon>
        <taxon>Actinomycetota</taxon>
        <taxon>Actinomycetes</taxon>
        <taxon>Mycobacteriales</taxon>
        <taxon>Corynebacteriaceae</taxon>
        <taxon>Corynebacterium</taxon>
    </lineage>
</organism>
<accession>L1MFY6</accession>
<name>L1MFY6_9CORY</name>
<keyword evidence="2" id="KW-1185">Reference proteome</keyword>
<gene>
    <name evidence="1" type="ORF">HMPREF9997_01719</name>
</gene>
<dbReference type="Gene3D" id="3.40.50.300">
    <property type="entry name" value="P-loop containing nucleotide triphosphate hydrolases"/>
    <property type="match status" value="1"/>
</dbReference>
<dbReference type="PATRIC" id="fig|1035195.3.peg.1554"/>
<dbReference type="AlphaFoldDB" id="L1MFY6"/>
<dbReference type="HOGENOM" id="CLU_378435_0_0_11"/>
<dbReference type="eggNOG" id="COG1674">
    <property type="taxonomic scope" value="Bacteria"/>
</dbReference>